<dbReference type="AlphaFoldDB" id="A0A9P0ME61"/>
<gene>
    <name evidence="2" type="ORF">NEZAVI_LOCUS6430</name>
</gene>
<sequence length="400" mass="45641">MKEHILRDSNCSQENEEESYDSYIEEDCVTSTPIKVKGRRSVSLLDISDISSSLEKNKINIYSDTIGSNSSLCKDSGYNHSESSLTSDKCIDKEDVPFGVELRSKYVRLLEDLKFKDVMIAALHQSNHSLRLKIADAENKISDLRLKSESHCKCCTYRNSVEESAFDAKLPEKKKSETKYSVTPLIRNENCVVPTASRPNKSMFSSPRQREPALLPSDDAIIKVQQWQNNSYRECQKRLFNQIPPTVSSPPLDPRKIYIRPVPEPLPNTMSYMETSRALAETYRKRQEKAHDVVRVQMIGDQSVSVTPIQFSHRQRIDTNKQNYSENESTLNDTKQVNEKDTVLRLQKRHTLFGNLLINHQKSPGLVECLAEANCMVEDLNVGLSRLPVNLNDIRSIQLT</sequence>
<name>A0A9P0ME61_NEZVI</name>
<protein>
    <submittedName>
        <fullName evidence="2">Uncharacterized protein</fullName>
    </submittedName>
</protein>
<dbReference type="EMBL" id="OV725079">
    <property type="protein sequence ID" value="CAH1396338.1"/>
    <property type="molecule type" value="Genomic_DNA"/>
</dbReference>
<keyword evidence="3" id="KW-1185">Reference proteome</keyword>
<keyword evidence="1" id="KW-0175">Coiled coil</keyword>
<proteinExistence type="predicted"/>
<feature type="coiled-coil region" evidence="1">
    <location>
        <begin position="120"/>
        <end position="147"/>
    </location>
</feature>
<accession>A0A9P0ME61</accession>
<organism evidence="2 3">
    <name type="scientific">Nezara viridula</name>
    <name type="common">Southern green stink bug</name>
    <name type="synonym">Cimex viridulus</name>
    <dbReference type="NCBI Taxonomy" id="85310"/>
    <lineage>
        <taxon>Eukaryota</taxon>
        <taxon>Metazoa</taxon>
        <taxon>Ecdysozoa</taxon>
        <taxon>Arthropoda</taxon>
        <taxon>Hexapoda</taxon>
        <taxon>Insecta</taxon>
        <taxon>Pterygota</taxon>
        <taxon>Neoptera</taxon>
        <taxon>Paraneoptera</taxon>
        <taxon>Hemiptera</taxon>
        <taxon>Heteroptera</taxon>
        <taxon>Panheteroptera</taxon>
        <taxon>Pentatomomorpha</taxon>
        <taxon>Pentatomoidea</taxon>
        <taxon>Pentatomidae</taxon>
        <taxon>Pentatominae</taxon>
        <taxon>Nezara</taxon>
    </lineage>
</organism>
<dbReference type="OrthoDB" id="6600285at2759"/>
<evidence type="ECO:0000256" key="1">
    <source>
        <dbReference type="SAM" id="Coils"/>
    </source>
</evidence>
<evidence type="ECO:0000313" key="2">
    <source>
        <dbReference type="EMBL" id="CAH1396338.1"/>
    </source>
</evidence>
<dbReference type="Proteomes" id="UP001152798">
    <property type="component" value="Chromosome 3"/>
</dbReference>
<evidence type="ECO:0000313" key="3">
    <source>
        <dbReference type="Proteomes" id="UP001152798"/>
    </source>
</evidence>
<reference evidence="2" key="1">
    <citation type="submission" date="2022-01" db="EMBL/GenBank/DDBJ databases">
        <authorList>
            <person name="King R."/>
        </authorList>
    </citation>
    <scope>NUCLEOTIDE SEQUENCE</scope>
</reference>